<dbReference type="Proteomes" id="UP000184212">
    <property type="component" value="Unassembled WGS sequence"/>
</dbReference>
<dbReference type="EMBL" id="FQWQ01000006">
    <property type="protein sequence ID" value="SHH99088.1"/>
    <property type="molecule type" value="Genomic_DNA"/>
</dbReference>
<gene>
    <name evidence="1" type="ORF">SAMN04488109_6547</name>
</gene>
<dbReference type="AlphaFoldDB" id="A0A1M5XHR4"/>
<accession>A0A1M5XHR4</accession>
<name>A0A1M5XHR4_9BACT</name>
<dbReference type="InterPro" id="IPR050580">
    <property type="entry name" value="2H_phosphoesterase_YjcG-like"/>
</dbReference>
<dbReference type="STRING" id="947013.SAMN04488109_6547"/>
<dbReference type="GO" id="GO:0016874">
    <property type="term" value="F:ligase activity"/>
    <property type="evidence" value="ECO:0007669"/>
    <property type="project" value="UniProtKB-KW"/>
</dbReference>
<sequence>MRRPQVDDSKEEKLYFIAIIPPAPIYEVALEQKEYFKTHYNSKASLNSPPHITLHMPFKWKEREEDELRDQLLHFSRNTPAVPVKLENFSSFPPRVIFINVVLSQELDNLQKSLHRFCKRVLNLFNANYKELPFHPHVTLAFRDLKKPNYQRAWEEFQQKNFEAEFVADKMALLKHDGRVWKVYEEFKLQEAVA</sequence>
<dbReference type="SUPFAM" id="SSF55144">
    <property type="entry name" value="LigT-like"/>
    <property type="match status" value="1"/>
</dbReference>
<dbReference type="RefSeq" id="WP_073142987.1">
    <property type="nucleotide sequence ID" value="NZ_FQWQ01000006.1"/>
</dbReference>
<dbReference type="PANTHER" id="PTHR40037:SF1">
    <property type="entry name" value="PHOSPHOESTERASE SAOUHSC_00951-RELATED"/>
    <property type="match status" value="1"/>
</dbReference>
<dbReference type="InterPro" id="IPR009097">
    <property type="entry name" value="Cyclic_Pdiesterase"/>
</dbReference>
<organism evidence="1 2">
    <name type="scientific">Chryseolinea serpens</name>
    <dbReference type="NCBI Taxonomy" id="947013"/>
    <lineage>
        <taxon>Bacteria</taxon>
        <taxon>Pseudomonadati</taxon>
        <taxon>Bacteroidota</taxon>
        <taxon>Cytophagia</taxon>
        <taxon>Cytophagales</taxon>
        <taxon>Fulvivirgaceae</taxon>
        <taxon>Chryseolinea</taxon>
    </lineage>
</organism>
<dbReference type="Pfam" id="PF13563">
    <property type="entry name" value="2_5_RNA_ligase2"/>
    <property type="match status" value="1"/>
</dbReference>
<dbReference type="OrthoDB" id="1951600at2"/>
<keyword evidence="2" id="KW-1185">Reference proteome</keyword>
<dbReference type="Gene3D" id="3.90.1140.10">
    <property type="entry name" value="Cyclic phosphodiesterase"/>
    <property type="match status" value="1"/>
</dbReference>
<protein>
    <submittedName>
        <fullName evidence="1">2'-5' RNA ligase</fullName>
    </submittedName>
</protein>
<proteinExistence type="predicted"/>
<dbReference type="PANTHER" id="PTHR40037">
    <property type="entry name" value="PHOSPHOESTERASE YJCG-RELATED"/>
    <property type="match status" value="1"/>
</dbReference>
<evidence type="ECO:0000313" key="2">
    <source>
        <dbReference type="Proteomes" id="UP000184212"/>
    </source>
</evidence>
<evidence type="ECO:0000313" key="1">
    <source>
        <dbReference type="EMBL" id="SHH99088.1"/>
    </source>
</evidence>
<reference evidence="1 2" key="1">
    <citation type="submission" date="2016-11" db="EMBL/GenBank/DDBJ databases">
        <authorList>
            <person name="Jaros S."/>
            <person name="Januszkiewicz K."/>
            <person name="Wedrychowicz H."/>
        </authorList>
    </citation>
    <scope>NUCLEOTIDE SEQUENCE [LARGE SCALE GENOMIC DNA]</scope>
    <source>
        <strain evidence="1 2">DSM 24574</strain>
    </source>
</reference>
<keyword evidence="1" id="KW-0436">Ligase</keyword>